<dbReference type="Pfam" id="PF01368">
    <property type="entry name" value="DHH"/>
    <property type="match status" value="1"/>
</dbReference>
<gene>
    <name evidence="9" type="ORF">SU48_13350</name>
</gene>
<dbReference type="KEGG" id="dpu:SU48_13350"/>
<keyword evidence="4" id="KW-0378">Hydrolase</keyword>
<comment type="cofactor">
    <cofactor evidence="1">
        <name>Mn(2+)</name>
        <dbReference type="ChEBI" id="CHEBI:29035"/>
    </cofactor>
</comment>
<evidence type="ECO:0000313" key="10">
    <source>
        <dbReference type="Proteomes" id="UP000077363"/>
    </source>
</evidence>
<dbReference type="OrthoDB" id="9766150at2"/>
<dbReference type="PANTHER" id="PTHR12112">
    <property type="entry name" value="BNIP - RELATED"/>
    <property type="match status" value="1"/>
</dbReference>
<dbReference type="STRING" id="1182568.SU48_13350"/>
<dbReference type="InterPro" id="IPR004097">
    <property type="entry name" value="DHHA2"/>
</dbReference>
<dbReference type="AlphaFoldDB" id="A0A172TCQ6"/>
<evidence type="ECO:0000256" key="1">
    <source>
        <dbReference type="ARBA" id="ARBA00001936"/>
    </source>
</evidence>
<dbReference type="Gene3D" id="3.10.310.20">
    <property type="entry name" value="DHHA2 domain"/>
    <property type="match status" value="1"/>
</dbReference>
<dbReference type="InterPro" id="IPR038222">
    <property type="entry name" value="DHHA2_dom_sf"/>
</dbReference>
<feature type="domain" description="DHHA2" evidence="8">
    <location>
        <begin position="179"/>
        <end position="313"/>
    </location>
</feature>
<evidence type="ECO:0000259" key="8">
    <source>
        <dbReference type="SMART" id="SM01131"/>
    </source>
</evidence>
<dbReference type="EMBL" id="CP011387">
    <property type="protein sequence ID" value="ANE44583.1"/>
    <property type="molecule type" value="Genomic_DNA"/>
</dbReference>
<dbReference type="FunFam" id="3.90.1640.10:FF:000001">
    <property type="entry name" value="Probable manganese-dependent inorganic pyrophosphatase"/>
    <property type="match status" value="1"/>
</dbReference>
<dbReference type="Gene3D" id="3.90.1640.10">
    <property type="entry name" value="inorganic pyrophosphatase (n-terminal core)"/>
    <property type="match status" value="1"/>
</dbReference>
<keyword evidence="10" id="KW-1185">Reference proteome</keyword>
<evidence type="ECO:0000256" key="2">
    <source>
        <dbReference type="ARBA" id="ARBA00012146"/>
    </source>
</evidence>
<name>A0A172TCQ6_9DEIO</name>
<evidence type="ECO:0000256" key="7">
    <source>
        <dbReference type="ARBA" id="ARBA00047820"/>
    </source>
</evidence>
<dbReference type="GO" id="GO:0004427">
    <property type="term" value="F:inorganic diphosphate phosphatase activity"/>
    <property type="evidence" value="ECO:0007669"/>
    <property type="project" value="UniProtKB-EC"/>
</dbReference>
<keyword evidence="5" id="KW-0464">Manganese</keyword>
<dbReference type="NCBIfam" id="NF003877">
    <property type="entry name" value="PRK05427.1"/>
    <property type="match status" value="1"/>
</dbReference>
<evidence type="ECO:0000256" key="6">
    <source>
        <dbReference type="ARBA" id="ARBA00032535"/>
    </source>
</evidence>
<evidence type="ECO:0000256" key="5">
    <source>
        <dbReference type="ARBA" id="ARBA00023211"/>
    </source>
</evidence>
<dbReference type="RefSeq" id="WP_064015671.1">
    <property type="nucleotide sequence ID" value="NZ_CP011387.1"/>
</dbReference>
<dbReference type="GO" id="GO:0005737">
    <property type="term" value="C:cytoplasm"/>
    <property type="evidence" value="ECO:0007669"/>
    <property type="project" value="InterPro"/>
</dbReference>
<protein>
    <recommendedName>
        <fullName evidence="2">inorganic diphosphatase</fullName>
        <ecNumber evidence="2">3.6.1.1</ecNumber>
    </recommendedName>
    <alternativeName>
        <fullName evidence="6">Pyrophosphate phospho-hydrolase</fullName>
    </alternativeName>
</protein>
<dbReference type="InterPro" id="IPR038763">
    <property type="entry name" value="DHH_sf"/>
</dbReference>
<dbReference type="SMART" id="SM01131">
    <property type="entry name" value="DHHA2"/>
    <property type="match status" value="1"/>
</dbReference>
<dbReference type="EC" id="3.6.1.1" evidence="2"/>
<accession>A0A172TCQ6</accession>
<dbReference type="SUPFAM" id="SSF64182">
    <property type="entry name" value="DHH phosphoesterases"/>
    <property type="match status" value="1"/>
</dbReference>
<dbReference type="GO" id="GO:0046872">
    <property type="term" value="F:metal ion binding"/>
    <property type="evidence" value="ECO:0007669"/>
    <property type="project" value="UniProtKB-KW"/>
</dbReference>
<dbReference type="PATRIC" id="fig|1182568.3.peg.2757"/>
<proteinExistence type="predicted"/>
<dbReference type="PANTHER" id="PTHR12112:SF22">
    <property type="entry name" value="MANGANESE-DEPENDENT INORGANIC PYROPHOSPHATASE-RELATED"/>
    <property type="match status" value="1"/>
</dbReference>
<reference evidence="9 10" key="1">
    <citation type="submission" date="2015-01" db="EMBL/GenBank/DDBJ databases">
        <title>Deinococcus puniceus/DY1/ whole genome sequencing.</title>
        <authorList>
            <person name="Kim M.K."/>
            <person name="Srinivasan S."/>
            <person name="Lee J.-J."/>
        </authorList>
    </citation>
    <scope>NUCLEOTIDE SEQUENCE [LARGE SCALE GENOMIC DNA]</scope>
    <source>
        <strain evidence="9 10">DY1</strain>
    </source>
</reference>
<evidence type="ECO:0000256" key="4">
    <source>
        <dbReference type="ARBA" id="ARBA00022801"/>
    </source>
</evidence>
<dbReference type="Proteomes" id="UP000077363">
    <property type="component" value="Chromosome"/>
</dbReference>
<evidence type="ECO:0000256" key="3">
    <source>
        <dbReference type="ARBA" id="ARBA00022723"/>
    </source>
</evidence>
<sequence length="320" mass="34377">MLAVFGHLNPDTDAISAALVYARLLTRQGVEAQAYRLGDLNFETAFVLRELGIDAPPLLPQLAPGSAVALVDHNESAQSVSNLSELDVTRVVDHHKLGDLTTSQPAYLRFEPVGCTGTLLLKLHLEAHLPVEVTDAKLMLSAILSDTLHFRSPTTTQADREAVAFLAPIAGVADVEAYALAMFAAKSDLGDTPAETLLRMDYKVFPFGDAAQPQTMQRWGLGVIETTNPAYVFGRQAELLAAMDQVKAEDGLNGVLLSVVDILNESNRTLVLSATEEKLMREAFGVETVGQVADLGARISRKKQVVPALEAYFAPGTPSV</sequence>
<dbReference type="InterPro" id="IPR001667">
    <property type="entry name" value="DDH_dom"/>
</dbReference>
<comment type="catalytic activity">
    <reaction evidence="7">
        <text>diphosphate + H2O = 2 phosphate + H(+)</text>
        <dbReference type="Rhea" id="RHEA:24576"/>
        <dbReference type="ChEBI" id="CHEBI:15377"/>
        <dbReference type="ChEBI" id="CHEBI:15378"/>
        <dbReference type="ChEBI" id="CHEBI:33019"/>
        <dbReference type="ChEBI" id="CHEBI:43474"/>
        <dbReference type="EC" id="3.6.1.1"/>
    </reaction>
</comment>
<organism evidence="9 10">
    <name type="scientific">Deinococcus puniceus</name>
    <dbReference type="NCBI Taxonomy" id="1182568"/>
    <lineage>
        <taxon>Bacteria</taxon>
        <taxon>Thermotogati</taxon>
        <taxon>Deinococcota</taxon>
        <taxon>Deinococci</taxon>
        <taxon>Deinococcales</taxon>
        <taxon>Deinococcaceae</taxon>
        <taxon>Deinococcus</taxon>
    </lineage>
</organism>
<keyword evidence="3" id="KW-0479">Metal-binding</keyword>
<evidence type="ECO:0000313" key="9">
    <source>
        <dbReference type="EMBL" id="ANE44583.1"/>
    </source>
</evidence>
<dbReference type="Pfam" id="PF02833">
    <property type="entry name" value="DHHA2"/>
    <property type="match status" value="1"/>
</dbReference>